<dbReference type="NCBIfam" id="NF001159">
    <property type="entry name" value="PRK00150.1-3"/>
    <property type="match status" value="1"/>
</dbReference>
<evidence type="ECO:0000313" key="6">
    <source>
        <dbReference type="Proteomes" id="UP000823865"/>
    </source>
</evidence>
<sequence length="185" mass="21614">MILPIYTYGQPVLRKVAEDIDENYPNLKGLIQDMYETLEHSEGIGLAAPQIGLDIRLVVINLDVISDDLPEYKGYIKTFINPHILEYDDTETELMEEGCLSVPGIHESVRRPTRIHVKYQDEDFNEHDEWVEGYLARVMQHEFDHLEGTMFIDRLSMLRKQMIKGKLNSLLKGNFRCSYKIKLRK</sequence>
<organism evidence="5 6">
    <name type="scientific">Candidatus Paraprevotella stercoravium</name>
    <dbReference type="NCBI Taxonomy" id="2838725"/>
    <lineage>
        <taxon>Bacteria</taxon>
        <taxon>Pseudomonadati</taxon>
        <taxon>Bacteroidota</taxon>
        <taxon>Bacteroidia</taxon>
        <taxon>Bacteroidales</taxon>
        <taxon>Prevotellaceae</taxon>
        <taxon>Paraprevotella</taxon>
    </lineage>
</organism>
<dbReference type="PANTHER" id="PTHR10458">
    <property type="entry name" value="PEPTIDE DEFORMYLASE"/>
    <property type="match status" value="1"/>
</dbReference>
<gene>
    <name evidence="4 5" type="primary">def</name>
    <name evidence="5" type="ORF">H9789_10950</name>
</gene>
<keyword evidence="2 4" id="KW-0479">Metal-binding</keyword>
<comment type="function">
    <text evidence="4">Removes the formyl group from the N-terminal Met of newly synthesized proteins. Requires at least a dipeptide for an efficient rate of reaction. N-terminal L-methionine is a prerequisite for activity but the enzyme has broad specificity at other positions.</text>
</comment>
<evidence type="ECO:0000256" key="2">
    <source>
        <dbReference type="ARBA" id="ARBA00022723"/>
    </source>
</evidence>
<dbReference type="InterPro" id="IPR023635">
    <property type="entry name" value="Peptide_deformylase"/>
</dbReference>
<dbReference type="GO" id="GO:0006412">
    <property type="term" value="P:translation"/>
    <property type="evidence" value="ECO:0007669"/>
    <property type="project" value="UniProtKB-UniRule"/>
</dbReference>
<dbReference type="EMBL" id="JAHLFU010000222">
    <property type="protein sequence ID" value="MBU3854308.1"/>
    <property type="molecule type" value="Genomic_DNA"/>
</dbReference>
<evidence type="ECO:0000313" key="5">
    <source>
        <dbReference type="EMBL" id="MBU3854308.1"/>
    </source>
</evidence>
<dbReference type="AlphaFoldDB" id="A0A9E2LAR2"/>
<evidence type="ECO:0000256" key="4">
    <source>
        <dbReference type="HAMAP-Rule" id="MF_00163"/>
    </source>
</evidence>
<evidence type="ECO:0000256" key="3">
    <source>
        <dbReference type="ARBA" id="ARBA00022801"/>
    </source>
</evidence>
<keyword evidence="4" id="KW-0408">Iron</keyword>
<dbReference type="CDD" id="cd00487">
    <property type="entry name" value="Pep_deformylase"/>
    <property type="match status" value="1"/>
</dbReference>
<feature type="active site" evidence="4">
    <location>
        <position position="142"/>
    </location>
</feature>
<dbReference type="GO" id="GO:0042586">
    <property type="term" value="F:peptide deformylase activity"/>
    <property type="evidence" value="ECO:0007669"/>
    <property type="project" value="UniProtKB-UniRule"/>
</dbReference>
<dbReference type="NCBIfam" id="TIGR00079">
    <property type="entry name" value="pept_deformyl"/>
    <property type="match status" value="1"/>
</dbReference>
<dbReference type="Gene3D" id="3.90.45.10">
    <property type="entry name" value="Peptide deformylase"/>
    <property type="match status" value="1"/>
</dbReference>
<reference evidence="5" key="1">
    <citation type="journal article" date="2021" name="PeerJ">
        <title>Extensive microbial diversity within the chicken gut microbiome revealed by metagenomics and culture.</title>
        <authorList>
            <person name="Gilroy R."/>
            <person name="Ravi A."/>
            <person name="Getino M."/>
            <person name="Pursley I."/>
            <person name="Horton D.L."/>
            <person name="Alikhan N.F."/>
            <person name="Baker D."/>
            <person name="Gharbi K."/>
            <person name="Hall N."/>
            <person name="Watson M."/>
            <person name="Adriaenssens E.M."/>
            <person name="Foster-Nyarko E."/>
            <person name="Jarju S."/>
            <person name="Secka A."/>
            <person name="Antonio M."/>
            <person name="Oren A."/>
            <person name="Chaudhuri R.R."/>
            <person name="La Ragione R."/>
            <person name="Hildebrand F."/>
            <person name="Pallen M.J."/>
        </authorList>
    </citation>
    <scope>NUCLEOTIDE SEQUENCE</scope>
    <source>
        <strain evidence="5">G3-2149</strain>
    </source>
</reference>
<evidence type="ECO:0000256" key="1">
    <source>
        <dbReference type="ARBA" id="ARBA00010759"/>
    </source>
</evidence>
<feature type="binding site" evidence="4">
    <location>
        <position position="145"/>
    </location>
    <ligand>
        <name>Fe cation</name>
        <dbReference type="ChEBI" id="CHEBI:24875"/>
    </ligand>
</feature>
<dbReference type="SUPFAM" id="SSF56420">
    <property type="entry name" value="Peptide deformylase"/>
    <property type="match status" value="1"/>
</dbReference>
<comment type="cofactor">
    <cofactor evidence="4">
        <name>Fe(2+)</name>
        <dbReference type="ChEBI" id="CHEBI:29033"/>
    </cofactor>
    <text evidence="4">Binds 1 Fe(2+) ion.</text>
</comment>
<dbReference type="GO" id="GO:0046872">
    <property type="term" value="F:metal ion binding"/>
    <property type="evidence" value="ECO:0007669"/>
    <property type="project" value="UniProtKB-KW"/>
</dbReference>
<dbReference type="PRINTS" id="PR01576">
    <property type="entry name" value="PDEFORMYLASE"/>
</dbReference>
<feature type="binding site" evidence="4">
    <location>
        <position position="141"/>
    </location>
    <ligand>
        <name>Fe cation</name>
        <dbReference type="ChEBI" id="CHEBI:24875"/>
    </ligand>
</feature>
<protein>
    <recommendedName>
        <fullName evidence="4">Peptide deformylase</fullName>
        <shortName evidence="4">PDF</shortName>
        <ecNumber evidence="4">3.5.1.88</ecNumber>
    </recommendedName>
    <alternativeName>
        <fullName evidence="4">Polypeptide deformylase</fullName>
    </alternativeName>
</protein>
<comment type="catalytic activity">
    <reaction evidence="4">
        <text>N-terminal N-formyl-L-methionyl-[peptide] + H2O = N-terminal L-methionyl-[peptide] + formate</text>
        <dbReference type="Rhea" id="RHEA:24420"/>
        <dbReference type="Rhea" id="RHEA-COMP:10639"/>
        <dbReference type="Rhea" id="RHEA-COMP:10640"/>
        <dbReference type="ChEBI" id="CHEBI:15377"/>
        <dbReference type="ChEBI" id="CHEBI:15740"/>
        <dbReference type="ChEBI" id="CHEBI:49298"/>
        <dbReference type="ChEBI" id="CHEBI:64731"/>
        <dbReference type="EC" id="3.5.1.88"/>
    </reaction>
</comment>
<dbReference type="Proteomes" id="UP000823865">
    <property type="component" value="Unassembled WGS sequence"/>
</dbReference>
<dbReference type="EC" id="3.5.1.88" evidence="4"/>
<dbReference type="Pfam" id="PF01327">
    <property type="entry name" value="Pep_deformylase"/>
    <property type="match status" value="1"/>
</dbReference>
<dbReference type="PIRSF" id="PIRSF004749">
    <property type="entry name" value="Pep_def"/>
    <property type="match status" value="1"/>
</dbReference>
<proteinExistence type="inferred from homology"/>
<feature type="binding site" evidence="4">
    <location>
        <position position="99"/>
    </location>
    <ligand>
        <name>Fe cation</name>
        <dbReference type="ChEBI" id="CHEBI:24875"/>
    </ligand>
</feature>
<name>A0A9E2LAR2_9BACT</name>
<keyword evidence="3 4" id="KW-0378">Hydrolase</keyword>
<comment type="caution">
    <text evidence="5">The sequence shown here is derived from an EMBL/GenBank/DDBJ whole genome shotgun (WGS) entry which is preliminary data.</text>
</comment>
<reference evidence="5" key="2">
    <citation type="submission" date="2021-04" db="EMBL/GenBank/DDBJ databases">
        <authorList>
            <person name="Gilroy R."/>
        </authorList>
    </citation>
    <scope>NUCLEOTIDE SEQUENCE</scope>
    <source>
        <strain evidence="5">G3-2149</strain>
    </source>
</reference>
<comment type="similarity">
    <text evidence="1 4">Belongs to the polypeptide deformylase family.</text>
</comment>
<accession>A0A9E2LAR2</accession>
<dbReference type="HAMAP" id="MF_00163">
    <property type="entry name" value="Pep_deformylase"/>
    <property type="match status" value="1"/>
</dbReference>
<dbReference type="InterPro" id="IPR036821">
    <property type="entry name" value="Peptide_deformylase_sf"/>
</dbReference>
<dbReference type="PANTHER" id="PTHR10458:SF22">
    <property type="entry name" value="PEPTIDE DEFORMYLASE"/>
    <property type="match status" value="1"/>
</dbReference>
<keyword evidence="4" id="KW-0648">Protein biosynthesis</keyword>